<protein>
    <submittedName>
        <fullName evidence="2">Uncharacterized protein</fullName>
    </submittedName>
</protein>
<name>A0A915JZD5_ROMCU</name>
<keyword evidence="1" id="KW-1185">Reference proteome</keyword>
<reference evidence="2" key="1">
    <citation type="submission" date="2022-11" db="UniProtKB">
        <authorList>
            <consortium name="WormBaseParasite"/>
        </authorList>
    </citation>
    <scope>IDENTIFICATION</scope>
</reference>
<dbReference type="AlphaFoldDB" id="A0A915JZD5"/>
<dbReference type="WBParaSite" id="nRc.2.0.1.t31017-RA">
    <property type="protein sequence ID" value="nRc.2.0.1.t31017-RA"/>
    <property type="gene ID" value="nRc.2.0.1.g31017"/>
</dbReference>
<proteinExistence type="predicted"/>
<accession>A0A915JZD5</accession>
<dbReference type="InterPro" id="IPR032675">
    <property type="entry name" value="LRR_dom_sf"/>
</dbReference>
<dbReference type="Gene3D" id="3.80.10.10">
    <property type="entry name" value="Ribonuclease Inhibitor"/>
    <property type="match status" value="1"/>
</dbReference>
<dbReference type="SUPFAM" id="SSF52047">
    <property type="entry name" value="RNI-like"/>
    <property type="match status" value="1"/>
</dbReference>
<evidence type="ECO:0000313" key="1">
    <source>
        <dbReference type="Proteomes" id="UP000887565"/>
    </source>
</evidence>
<evidence type="ECO:0000313" key="2">
    <source>
        <dbReference type="WBParaSite" id="nRc.2.0.1.t31017-RA"/>
    </source>
</evidence>
<organism evidence="1 2">
    <name type="scientific">Romanomermis culicivorax</name>
    <name type="common">Nematode worm</name>
    <dbReference type="NCBI Taxonomy" id="13658"/>
    <lineage>
        <taxon>Eukaryota</taxon>
        <taxon>Metazoa</taxon>
        <taxon>Ecdysozoa</taxon>
        <taxon>Nematoda</taxon>
        <taxon>Enoplea</taxon>
        <taxon>Dorylaimia</taxon>
        <taxon>Mermithida</taxon>
        <taxon>Mermithoidea</taxon>
        <taxon>Mermithidae</taxon>
        <taxon>Romanomermis</taxon>
    </lineage>
</organism>
<sequence length="216" mass="25163">ESLRFAAEDENNAGHIKSIHIDAFTRYAQNFVRFVINKYTKDDSCKIKDWSRTSQFLRDQKVGSCKIKDWSRTSQFLRDQKVETLDFFGVRTSVNSFVKSLEEMDYLKGLKFGHIVPLVLDVIKNCQKTLSKLERAEKMRKFEPNRALLRHTGQNLRQLRMSGGRFFQLNPDTTDHLSKLTNLTHLSMLDMNLGPDESRWSFLKSLTNLKVLKIGQ</sequence>
<dbReference type="Proteomes" id="UP000887565">
    <property type="component" value="Unplaced"/>
</dbReference>